<dbReference type="Pfam" id="PF00379">
    <property type="entry name" value="Chitin_bind_4"/>
    <property type="match status" value="1"/>
</dbReference>
<gene>
    <name evidence="4" type="ORF">MNOR_LOCUS22616</name>
</gene>
<dbReference type="GO" id="GO:0008010">
    <property type="term" value="F:structural constituent of chitin-based larval cuticle"/>
    <property type="evidence" value="ECO:0007669"/>
    <property type="project" value="TreeGrafter"/>
</dbReference>
<evidence type="ECO:0000256" key="3">
    <source>
        <dbReference type="SAM" id="MobiDB-lite"/>
    </source>
</evidence>
<accession>A0AAV2RDC6</accession>
<protein>
    <submittedName>
        <fullName evidence="4">Uncharacterized protein</fullName>
    </submittedName>
</protein>
<evidence type="ECO:0000313" key="5">
    <source>
        <dbReference type="Proteomes" id="UP001497623"/>
    </source>
</evidence>
<evidence type="ECO:0000313" key="4">
    <source>
        <dbReference type="EMBL" id="CAL4121754.1"/>
    </source>
</evidence>
<name>A0AAV2RDC6_MEGNR</name>
<dbReference type="AlphaFoldDB" id="A0AAV2RDC6"/>
<dbReference type="InterPro" id="IPR050468">
    <property type="entry name" value="Cuticle_Struct_Prot"/>
</dbReference>
<dbReference type="PRINTS" id="PR00947">
    <property type="entry name" value="CUTICLE"/>
</dbReference>
<dbReference type="InterPro" id="IPR031311">
    <property type="entry name" value="CHIT_BIND_RR_consensus"/>
</dbReference>
<dbReference type="GO" id="GO:0062129">
    <property type="term" value="C:chitin-based extracellular matrix"/>
    <property type="evidence" value="ECO:0007669"/>
    <property type="project" value="TreeGrafter"/>
</dbReference>
<comment type="caution">
    <text evidence="4">The sequence shown here is derived from an EMBL/GenBank/DDBJ whole genome shotgun (WGS) entry which is preliminary data.</text>
</comment>
<dbReference type="Proteomes" id="UP001497623">
    <property type="component" value="Unassembled WGS sequence"/>
</dbReference>
<keyword evidence="1 2" id="KW-0193">Cuticle</keyword>
<dbReference type="InterPro" id="IPR000618">
    <property type="entry name" value="Insect_cuticle"/>
</dbReference>
<dbReference type="PROSITE" id="PS51155">
    <property type="entry name" value="CHIT_BIND_RR_2"/>
    <property type="match status" value="1"/>
</dbReference>
<dbReference type="PANTHER" id="PTHR10380:SF173">
    <property type="entry name" value="CUTICULAR PROTEIN 47EF, ISOFORM C-RELATED"/>
    <property type="match status" value="1"/>
</dbReference>
<keyword evidence="5" id="KW-1185">Reference proteome</keyword>
<proteinExistence type="predicted"/>
<feature type="compositionally biased region" description="Polar residues" evidence="3">
    <location>
        <begin position="16"/>
        <end position="27"/>
    </location>
</feature>
<reference evidence="4 5" key="1">
    <citation type="submission" date="2024-05" db="EMBL/GenBank/DDBJ databases">
        <authorList>
            <person name="Wallberg A."/>
        </authorList>
    </citation>
    <scope>NUCLEOTIDE SEQUENCE [LARGE SCALE GENOMIC DNA]</scope>
</reference>
<evidence type="ECO:0000256" key="1">
    <source>
        <dbReference type="ARBA" id="ARBA00022460"/>
    </source>
</evidence>
<sequence>PTRPLSALQSRPRPIPQQQAFSPISQPQRFVPQQAQGPQVAIVEDIRDGPFHDGSYYFGYVSDDGSVREEGAVPTADGSFIITGSYSYTAPNGEVIAMEYIADANGYRAFPKGSRPEFTPPQRVLNAPPLPATSFVDEFNPGQIRPLLTQQRPQAFRPVSNNLNNQVNRPRPFNRPVGIVNRPALGANRIGDNTLSGSAPAVTLGALSAGLADTEGSFSNQVNVIADPLQENIISDLILENNL</sequence>
<organism evidence="4 5">
    <name type="scientific">Meganyctiphanes norvegica</name>
    <name type="common">Northern krill</name>
    <name type="synonym">Thysanopoda norvegica</name>
    <dbReference type="NCBI Taxonomy" id="48144"/>
    <lineage>
        <taxon>Eukaryota</taxon>
        <taxon>Metazoa</taxon>
        <taxon>Ecdysozoa</taxon>
        <taxon>Arthropoda</taxon>
        <taxon>Crustacea</taxon>
        <taxon>Multicrustacea</taxon>
        <taxon>Malacostraca</taxon>
        <taxon>Eumalacostraca</taxon>
        <taxon>Eucarida</taxon>
        <taxon>Euphausiacea</taxon>
        <taxon>Euphausiidae</taxon>
        <taxon>Meganyctiphanes</taxon>
    </lineage>
</organism>
<evidence type="ECO:0000256" key="2">
    <source>
        <dbReference type="PROSITE-ProRule" id="PRU00497"/>
    </source>
</evidence>
<feature type="region of interest" description="Disordered" evidence="3">
    <location>
        <begin position="1"/>
        <end position="27"/>
    </location>
</feature>
<dbReference type="EMBL" id="CAXKWB010019224">
    <property type="protein sequence ID" value="CAL4121754.1"/>
    <property type="molecule type" value="Genomic_DNA"/>
</dbReference>
<dbReference type="PROSITE" id="PS00233">
    <property type="entry name" value="CHIT_BIND_RR_1"/>
    <property type="match status" value="1"/>
</dbReference>
<feature type="non-terminal residue" evidence="4">
    <location>
        <position position="1"/>
    </location>
</feature>
<dbReference type="PANTHER" id="PTHR10380">
    <property type="entry name" value="CUTICLE PROTEIN"/>
    <property type="match status" value="1"/>
</dbReference>